<keyword evidence="1" id="KW-0472">Membrane</keyword>
<evidence type="ECO:0000256" key="1">
    <source>
        <dbReference type="SAM" id="Phobius"/>
    </source>
</evidence>
<name>A0A226QK34_9BACL</name>
<comment type="caution">
    <text evidence="2">The sequence shown here is derived from an EMBL/GenBank/DDBJ whole genome shotgun (WGS) entry which is preliminary data.</text>
</comment>
<protein>
    <recommendedName>
        <fullName evidence="4">DUF3784 domain-containing protein</fullName>
    </recommendedName>
</protein>
<reference evidence="2 3" key="1">
    <citation type="submission" date="2017-04" db="EMBL/GenBank/DDBJ databases">
        <title>The genome sequence of Parageobacillus galactosidasius DSM 18751.</title>
        <authorList>
            <person name="Ramaloko W.T."/>
            <person name="Koen N."/>
            <person name="Polliack S."/>
            <person name="Aliyu H."/>
            <person name="Lebre P."/>
            <person name="Mohr T."/>
            <person name="Oswald F."/>
            <person name="Zwick M."/>
            <person name="Neumann A."/>
            <person name="Syldatk C."/>
            <person name="Cowan D."/>
            <person name="De Maayer P."/>
        </authorList>
    </citation>
    <scope>NUCLEOTIDE SEQUENCE [LARGE SCALE GENOMIC DNA]</scope>
    <source>
        <strain evidence="2 3">DSM 18751</strain>
    </source>
</reference>
<dbReference type="EMBL" id="NDYL01000002">
    <property type="protein sequence ID" value="OXB92903.1"/>
    <property type="molecule type" value="Genomic_DNA"/>
</dbReference>
<evidence type="ECO:0008006" key="4">
    <source>
        <dbReference type="Google" id="ProtNLM"/>
    </source>
</evidence>
<gene>
    <name evidence="2" type="ORF">B9L23_17365</name>
</gene>
<accession>A0A226QK34</accession>
<keyword evidence="1" id="KW-0812">Transmembrane</keyword>
<evidence type="ECO:0000313" key="3">
    <source>
        <dbReference type="Proteomes" id="UP000198394"/>
    </source>
</evidence>
<evidence type="ECO:0000313" key="2">
    <source>
        <dbReference type="EMBL" id="OXB92903.1"/>
    </source>
</evidence>
<organism evidence="2 3">
    <name type="scientific">Parageobacillus galactosidasius</name>
    <dbReference type="NCBI Taxonomy" id="883812"/>
    <lineage>
        <taxon>Bacteria</taxon>
        <taxon>Bacillati</taxon>
        <taxon>Bacillota</taxon>
        <taxon>Bacilli</taxon>
        <taxon>Bacillales</taxon>
        <taxon>Anoxybacillaceae</taxon>
        <taxon>Parageobacillus</taxon>
    </lineage>
</organism>
<feature type="transmembrane region" description="Helical" evidence="1">
    <location>
        <begin position="72"/>
        <end position="90"/>
    </location>
</feature>
<dbReference type="AlphaFoldDB" id="A0A226QK34"/>
<dbReference type="GeneID" id="94898791"/>
<sequence>MLFLKCLLLLLGMVGQMYVLKFQSSLEGKDERGVVIQYQTTRFLFHLFYLGVVILLILNLIGYITPEQLVDILLYFFVSLGIFGAVYSYLKRRI</sequence>
<proteinExistence type="predicted"/>
<keyword evidence="1" id="KW-1133">Transmembrane helix</keyword>
<keyword evidence="3" id="KW-1185">Reference proteome</keyword>
<feature type="transmembrane region" description="Helical" evidence="1">
    <location>
        <begin position="43"/>
        <end position="66"/>
    </location>
</feature>
<dbReference type="Proteomes" id="UP000198394">
    <property type="component" value="Unassembled WGS sequence"/>
</dbReference>
<dbReference type="RefSeq" id="WP_062755720.1">
    <property type="nucleotide sequence ID" value="NZ_NDYL01000002.1"/>
</dbReference>